<reference evidence="1" key="1">
    <citation type="journal article" date="2021" name="Genome Biol. Evol.">
        <title>A High-Quality Reference Genome for a Parasitic Bivalve with Doubly Uniparental Inheritance (Bivalvia: Unionida).</title>
        <authorList>
            <person name="Smith C.H."/>
        </authorList>
    </citation>
    <scope>NUCLEOTIDE SEQUENCE</scope>
    <source>
        <strain evidence="1">CHS0354</strain>
    </source>
</reference>
<proteinExistence type="predicted"/>
<evidence type="ECO:0000313" key="2">
    <source>
        <dbReference type="Proteomes" id="UP001195483"/>
    </source>
</evidence>
<organism evidence="1 2">
    <name type="scientific">Potamilus streckersoni</name>
    <dbReference type="NCBI Taxonomy" id="2493646"/>
    <lineage>
        <taxon>Eukaryota</taxon>
        <taxon>Metazoa</taxon>
        <taxon>Spiralia</taxon>
        <taxon>Lophotrochozoa</taxon>
        <taxon>Mollusca</taxon>
        <taxon>Bivalvia</taxon>
        <taxon>Autobranchia</taxon>
        <taxon>Heteroconchia</taxon>
        <taxon>Palaeoheterodonta</taxon>
        <taxon>Unionida</taxon>
        <taxon>Unionoidea</taxon>
        <taxon>Unionidae</taxon>
        <taxon>Ambleminae</taxon>
        <taxon>Lampsilini</taxon>
        <taxon>Potamilus</taxon>
    </lineage>
</organism>
<reference evidence="1" key="3">
    <citation type="submission" date="2023-05" db="EMBL/GenBank/DDBJ databases">
        <authorList>
            <person name="Smith C.H."/>
        </authorList>
    </citation>
    <scope>NUCLEOTIDE SEQUENCE</scope>
    <source>
        <strain evidence="1">CHS0354</strain>
        <tissue evidence="1">Mantle</tissue>
    </source>
</reference>
<reference evidence="1" key="2">
    <citation type="journal article" date="2021" name="Genome Biol. Evol.">
        <title>Developing a high-quality reference genome for a parasitic bivalve with doubly uniparental inheritance (Bivalvia: Unionida).</title>
        <authorList>
            <person name="Smith C.H."/>
        </authorList>
    </citation>
    <scope>NUCLEOTIDE SEQUENCE</scope>
    <source>
        <strain evidence="1">CHS0354</strain>
        <tissue evidence="1">Mantle</tissue>
    </source>
</reference>
<sequence length="174" mass="19283">MSVCHTTNCVRMLYYMSLSCFFLERKDTTSSISDFSVFVLGILTLWTQHNGVSGIQCYSCSYITNADWTLNYECVTSAANVSMGNPKTACPTDSSCFVQTVYSKGVMSVRSALRGCGKGDKPCNDRTCCDENGTYSTCWTVCDTDLCNDMDVSSKPQGSSVLRFLLWEEIAHLF</sequence>
<gene>
    <name evidence="1" type="ORF">CHS0354_015086</name>
</gene>
<dbReference type="AlphaFoldDB" id="A0AAE0THU3"/>
<protein>
    <submittedName>
        <fullName evidence="1">Uncharacterized protein</fullName>
    </submittedName>
</protein>
<name>A0AAE0THU3_9BIVA</name>
<accession>A0AAE0THU3</accession>
<keyword evidence="2" id="KW-1185">Reference proteome</keyword>
<dbReference type="Proteomes" id="UP001195483">
    <property type="component" value="Unassembled WGS sequence"/>
</dbReference>
<dbReference type="EMBL" id="JAEAOA010000935">
    <property type="protein sequence ID" value="KAK3609893.1"/>
    <property type="molecule type" value="Genomic_DNA"/>
</dbReference>
<evidence type="ECO:0000313" key="1">
    <source>
        <dbReference type="EMBL" id="KAK3609893.1"/>
    </source>
</evidence>
<comment type="caution">
    <text evidence="1">The sequence shown here is derived from an EMBL/GenBank/DDBJ whole genome shotgun (WGS) entry which is preliminary data.</text>
</comment>
<dbReference type="CDD" id="cd00117">
    <property type="entry name" value="TFP"/>
    <property type="match status" value="1"/>
</dbReference>